<protein>
    <submittedName>
        <fullName evidence="1">Uncharacterized protein</fullName>
    </submittedName>
</protein>
<dbReference type="EMBL" id="JBBWWQ010000009">
    <property type="protein sequence ID" value="KAK8938402.1"/>
    <property type="molecule type" value="Genomic_DNA"/>
</dbReference>
<name>A0AAP0BG44_9ASPA</name>
<dbReference type="Proteomes" id="UP001418222">
    <property type="component" value="Unassembled WGS sequence"/>
</dbReference>
<reference evidence="1 2" key="1">
    <citation type="journal article" date="2022" name="Nat. Plants">
        <title>Genomes of leafy and leafless Platanthera orchids illuminate the evolution of mycoheterotrophy.</title>
        <authorList>
            <person name="Li M.H."/>
            <person name="Liu K.W."/>
            <person name="Li Z."/>
            <person name="Lu H.C."/>
            <person name="Ye Q.L."/>
            <person name="Zhang D."/>
            <person name="Wang J.Y."/>
            <person name="Li Y.F."/>
            <person name="Zhong Z.M."/>
            <person name="Liu X."/>
            <person name="Yu X."/>
            <person name="Liu D.K."/>
            <person name="Tu X.D."/>
            <person name="Liu B."/>
            <person name="Hao Y."/>
            <person name="Liao X.Y."/>
            <person name="Jiang Y.T."/>
            <person name="Sun W.H."/>
            <person name="Chen J."/>
            <person name="Chen Y.Q."/>
            <person name="Ai Y."/>
            <person name="Zhai J.W."/>
            <person name="Wu S.S."/>
            <person name="Zhou Z."/>
            <person name="Hsiao Y.Y."/>
            <person name="Wu W.L."/>
            <person name="Chen Y.Y."/>
            <person name="Lin Y.F."/>
            <person name="Hsu J.L."/>
            <person name="Li C.Y."/>
            <person name="Wang Z.W."/>
            <person name="Zhao X."/>
            <person name="Zhong W.Y."/>
            <person name="Ma X.K."/>
            <person name="Ma L."/>
            <person name="Huang J."/>
            <person name="Chen G.Z."/>
            <person name="Huang M.Z."/>
            <person name="Huang L."/>
            <person name="Peng D.H."/>
            <person name="Luo Y.B."/>
            <person name="Zou S.Q."/>
            <person name="Chen S.P."/>
            <person name="Lan S."/>
            <person name="Tsai W.C."/>
            <person name="Van de Peer Y."/>
            <person name="Liu Z.J."/>
        </authorList>
    </citation>
    <scope>NUCLEOTIDE SEQUENCE [LARGE SCALE GENOMIC DNA]</scope>
    <source>
        <strain evidence="1">Lor287</strain>
    </source>
</reference>
<dbReference type="AlphaFoldDB" id="A0AAP0BG44"/>
<evidence type="ECO:0000313" key="2">
    <source>
        <dbReference type="Proteomes" id="UP001418222"/>
    </source>
</evidence>
<gene>
    <name evidence="1" type="ORF">KSP39_PZI010906</name>
</gene>
<comment type="caution">
    <text evidence="1">The sequence shown here is derived from an EMBL/GenBank/DDBJ whole genome shotgun (WGS) entry which is preliminary data.</text>
</comment>
<accession>A0AAP0BG44</accession>
<keyword evidence="2" id="KW-1185">Reference proteome</keyword>
<evidence type="ECO:0000313" key="1">
    <source>
        <dbReference type="EMBL" id="KAK8938402.1"/>
    </source>
</evidence>
<sequence length="102" mass="11821">MKHIEIEYQFVREKVLEGSLMVEYLQSQDNLADIFTKPLSKGPFIWLRRLFRLVSTFHFKGGVENVEVEVYGLRRADRRGRAGSTDRFWRLVGSSATSLLAV</sequence>
<proteinExistence type="predicted"/>
<organism evidence="1 2">
    <name type="scientific">Platanthera zijinensis</name>
    <dbReference type="NCBI Taxonomy" id="2320716"/>
    <lineage>
        <taxon>Eukaryota</taxon>
        <taxon>Viridiplantae</taxon>
        <taxon>Streptophyta</taxon>
        <taxon>Embryophyta</taxon>
        <taxon>Tracheophyta</taxon>
        <taxon>Spermatophyta</taxon>
        <taxon>Magnoliopsida</taxon>
        <taxon>Liliopsida</taxon>
        <taxon>Asparagales</taxon>
        <taxon>Orchidaceae</taxon>
        <taxon>Orchidoideae</taxon>
        <taxon>Orchideae</taxon>
        <taxon>Orchidinae</taxon>
        <taxon>Platanthera</taxon>
    </lineage>
</organism>